<evidence type="ECO:0000313" key="5">
    <source>
        <dbReference type="EMBL" id="MEA5443519.1"/>
    </source>
</evidence>
<keyword evidence="3" id="KW-1133">Transmembrane helix</keyword>
<dbReference type="PANTHER" id="PTHR33392">
    <property type="entry name" value="POLYISOPRENYL-TEICHOIC ACID--PEPTIDOGLYCAN TEICHOIC ACID TRANSFERASE TAGU"/>
    <property type="match status" value="1"/>
</dbReference>
<evidence type="ECO:0000259" key="4">
    <source>
        <dbReference type="Pfam" id="PF03816"/>
    </source>
</evidence>
<dbReference type="Pfam" id="PF03816">
    <property type="entry name" value="LytR_cpsA_psr"/>
    <property type="match status" value="1"/>
</dbReference>
<dbReference type="PANTHER" id="PTHR33392:SF6">
    <property type="entry name" value="POLYISOPRENYL-TEICHOIC ACID--PEPTIDOGLYCAN TEICHOIC ACID TRANSFERASE TAGU"/>
    <property type="match status" value="1"/>
</dbReference>
<dbReference type="EMBL" id="JAYGHY010000053">
    <property type="protein sequence ID" value="MEA5443519.1"/>
    <property type="molecule type" value="Genomic_DNA"/>
</dbReference>
<gene>
    <name evidence="5" type="ORF">VB739_13225</name>
</gene>
<evidence type="ECO:0000256" key="1">
    <source>
        <dbReference type="ARBA" id="ARBA00006068"/>
    </source>
</evidence>
<proteinExistence type="inferred from homology"/>
<keyword evidence="3" id="KW-0812">Transmembrane</keyword>
<keyword evidence="6" id="KW-1185">Reference proteome</keyword>
<dbReference type="RefSeq" id="WP_323357503.1">
    <property type="nucleotide sequence ID" value="NZ_JAYGHY010000053.1"/>
</dbReference>
<evidence type="ECO:0000256" key="3">
    <source>
        <dbReference type="SAM" id="Phobius"/>
    </source>
</evidence>
<dbReference type="Gene3D" id="3.40.630.190">
    <property type="entry name" value="LCP protein"/>
    <property type="match status" value="1"/>
</dbReference>
<feature type="region of interest" description="Disordered" evidence="2">
    <location>
        <begin position="1"/>
        <end position="23"/>
    </location>
</feature>
<reference evidence="5 6" key="1">
    <citation type="submission" date="2023-12" db="EMBL/GenBank/DDBJ databases">
        <title>Baltic Sea Cyanobacteria.</title>
        <authorList>
            <person name="Delbaje E."/>
            <person name="Fewer D.P."/>
            <person name="Shishido T.K."/>
        </authorList>
    </citation>
    <scope>NUCLEOTIDE SEQUENCE [LARGE SCALE GENOMIC DNA]</scope>
    <source>
        <strain evidence="5 6">UHCC 0281</strain>
    </source>
</reference>
<evidence type="ECO:0000313" key="6">
    <source>
        <dbReference type="Proteomes" id="UP001302329"/>
    </source>
</evidence>
<dbReference type="InterPro" id="IPR004474">
    <property type="entry name" value="LytR_CpsA_psr"/>
</dbReference>
<name>A0ABU5SYE9_9CYAN</name>
<feature type="domain" description="Cell envelope-related transcriptional attenuator" evidence="4">
    <location>
        <begin position="89"/>
        <end position="233"/>
    </location>
</feature>
<dbReference type="InterPro" id="IPR050922">
    <property type="entry name" value="LytR/CpsA/Psr_CW_biosynth"/>
</dbReference>
<feature type="transmembrane region" description="Helical" evidence="3">
    <location>
        <begin position="28"/>
        <end position="47"/>
    </location>
</feature>
<comment type="similarity">
    <text evidence="1">Belongs to the LytR/CpsA/Psr (LCP) family.</text>
</comment>
<keyword evidence="3" id="KW-0472">Membrane</keyword>
<comment type="caution">
    <text evidence="5">The sequence shown here is derived from an EMBL/GenBank/DDBJ whole genome shotgun (WGS) entry which is preliminary data.</text>
</comment>
<organism evidence="5 6">
    <name type="scientific">Cyanobium gracile UHCC 0281</name>
    <dbReference type="NCBI Taxonomy" id="3110309"/>
    <lineage>
        <taxon>Bacteria</taxon>
        <taxon>Bacillati</taxon>
        <taxon>Cyanobacteriota</taxon>
        <taxon>Cyanophyceae</taxon>
        <taxon>Synechococcales</taxon>
        <taxon>Prochlorococcaceae</taxon>
        <taxon>Cyanobium</taxon>
    </lineage>
</organism>
<protein>
    <submittedName>
        <fullName evidence="5">LCP family protein</fullName>
    </submittedName>
</protein>
<dbReference type="Proteomes" id="UP001302329">
    <property type="component" value="Unassembled WGS sequence"/>
</dbReference>
<evidence type="ECO:0000256" key="2">
    <source>
        <dbReference type="SAM" id="MobiDB-lite"/>
    </source>
</evidence>
<sequence length="309" mass="33805">MALPEKSSTRPDPKHRPAAHHRSRRRPLITFGLGIAVGALLAGPLPARIAPFLAGLIPAPRGIGAVLNPLSVENRSILVLGRDAVGENTDVMFTVRLDGDITHITQVPRDTFIESPQLGVVKANSLFALGGIQTTKEEVGQLLSAPVDRYLKVNLDAVSKLAEALGGVDVDVPKRMYYVDNAQGLYIDLYPGKQLLKGKSLEGFLRFRHDEQGDLGRMERQRLVMAQVFRKLAEPATIAKLPALLEIAGNDMVTDLSPIEMTQLMSALGRTKLSTQRVPGRLYWHNDLSYWMPDSNQVHPSGSGEVPFP</sequence>
<accession>A0ABU5SYE9</accession>
<dbReference type="NCBIfam" id="TIGR00350">
    <property type="entry name" value="lytR_cpsA_psr"/>
    <property type="match status" value="1"/>
</dbReference>